<feature type="domain" description="ATPase AAA-type core" evidence="1">
    <location>
        <begin position="2"/>
        <end position="130"/>
    </location>
</feature>
<dbReference type="Proteomes" id="UP000269721">
    <property type="component" value="Unassembled WGS sequence"/>
</dbReference>
<organism evidence="2 3">
    <name type="scientific">Blyttiomyces helicus</name>
    <dbReference type="NCBI Taxonomy" id="388810"/>
    <lineage>
        <taxon>Eukaryota</taxon>
        <taxon>Fungi</taxon>
        <taxon>Fungi incertae sedis</taxon>
        <taxon>Chytridiomycota</taxon>
        <taxon>Chytridiomycota incertae sedis</taxon>
        <taxon>Chytridiomycetes</taxon>
        <taxon>Chytridiomycetes incertae sedis</taxon>
        <taxon>Blyttiomyces</taxon>
    </lineage>
</organism>
<dbReference type="PANTHER" id="PTHR23077:SF117">
    <property type="entry name" value="AAA+ ATPASE DOMAIN-CONTAINING PROTEIN"/>
    <property type="match status" value="1"/>
</dbReference>
<dbReference type="Gene3D" id="1.10.8.60">
    <property type="match status" value="1"/>
</dbReference>
<proteinExistence type="predicted"/>
<reference evidence="3" key="1">
    <citation type="journal article" date="2018" name="Nat. Microbiol.">
        <title>Leveraging single-cell genomics to expand the fungal tree of life.</title>
        <authorList>
            <person name="Ahrendt S.R."/>
            <person name="Quandt C.A."/>
            <person name="Ciobanu D."/>
            <person name="Clum A."/>
            <person name="Salamov A."/>
            <person name="Andreopoulos B."/>
            <person name="Cheng J.F."/>
            <person name="Woyke T."/>
            <person name="Pelin A."/>
            <person name="Henrissat B."/>
            <person name="Reynolds N.K."/>
            <person name="Benny G.L."/>
            <person name="Smith M.E."/>
            <person name="James T.Y."/>
            <person name="Grigoriev I.V."/>
        </authorList>
    </citation>
    <scope>NUCLEOTIDE SEQUENCE [LARGE SCALE GENOMIC DNA]</scope>
</reference>
<gene>
    <name evidence="2" type="ORF">BDK51DRAFT_16020</name>
</gene>
<evidence type="ECO:0000313" key="3">
    <source>
        <dbReference type="Proteomes" id="UP000269721"/>
    </source>
</evidence>
<dbReference type="InterPro" id="IPR027417">
    <property type="entry name" value="P-loop_NTPase"/>
</dbReference>
<dbReference type="Pfam" id="PF00004">
    <property type="entry name" value="AAA"/>
    <property type="match status" value="1"/>
</dbReference>
<dbReference type="GO" id="GO:0005524">
    <property type="term" value="F:ATP binding"/>
    <property type="evidence" value="ECO:0007669"/>
    <property type="project" value="InterPro"/>
</dbReference>
<dbReference type="InterPro" id="IPR003959">
    <property type="entry name" value="ATPase_AAA_core"/>
</dbReference>
<sequence>GCLLSGKPGTGKTVLAKAFAGMPEAFLMLPRMLKFLSLIAAEGDSELHLWSIFAEADRDGPSIIILDEFDIIATKRTGSRASNEPLRLDFYFRTKALTGSHLPLALTNRLHAVDSDILRCGRLDDRIDIEVKDAAQRYRILDLFTSRFPISTSDREAVLKEAGRMTHGFVGSDLESLCHFVMLEKNRQVRKAEAATARMWGPAAVFSEVPFRRGSF</sequence>
<dbReference type="Gene3D" id="3.40.50.300">
    <property type="entry name" value="P-loop containing nucleotide triphosphate hydrolases"/>
    <property type="match status" value="1"/>
</dbReference>
<accession>A0A4P9VYJ2</accession>
<dbReference type="GO" id="GO:0016887">
    <property type="term" value="F:ATP hydrolysis activity"/>
    <property type="evidence" value="ECO:0007669"/>
    <property type="project" value="InterPro"/>
</dbReference>
<dbReference type="EMBL" id="ML000218">
    <property type="protein sequence ID" value="RKO84342.1"/>
    <property type="molecule type" value="Genomic_DNA"/>
</dbReference>
<name>A0A4P9VYJ2_9FUNG</name>
<protein>
    <submittedName>
        <fullName evidence="2">P-loop containing nucleoside triphosphate hydrolase protein</fullName>
    </submittedName>
</protein>
<evidence type="ECO:0000313" key="2">
    <source>
        <dbReference type="EMBL" id="RKO84342.1"/>
    </source>
</evidence>
<dbReference type="PANTHER" id="PTHR23077">
    <property type="entry name" value="AAA-FAMILY ATPASE"/>
    <property type="match status" value="1"/>
</dbReference>
<keyword evidence="3" id="KW-1185">Reference proteome</keyword>
<keyword evidence="2" id="KW-0378">Hydrolase</keyword>
<dbReference type="SUPFAM" id="SSF52540">
    <property type="entry name" value="P-loop containing nucleoside triphosphate hydrolases"/>
    <property type="match status" value="1"/>
</dbReference>
<feature type="non-terminal residue" evidence="2">
    <location>
        <position position="1"/>
    </location>
</feature>
<dbReference type="InterPro" id="IPR050168">
    <property type="entry name" value="AAA_ATPase_domain"/>
</dbReference>
<dbReference type="OrthoDB" id="27435at2759"/>
<evidence type="ECO:0000259" key="1">
    <source>
        <dbReference type="Pfam" id="PF00004"/>
    </source>
</evidence>
<dbReference type="AlphaFoldDB" id="A0A4P9VYJ2"/>